<dbReference type="InterPro" id="IPR011051">
    <property type="entry name" value="RmlC_Cupin_sf"/>
</dbReference>
<evidence type="ECO:0000313" key="2">
    <source>
        <dbReference type="Proteomes" id="UP000005850"/>
    </source>
</evidence>
<dbReference type="PANTHER" id="PTHR36169">
    <property type="entry name" value="ETHANOLAMINE UTILIZATION PROTEIN EUTQ"/>
    <property type="match status" value="1"/>
</dbReference>
<dbReference type="Proteomes" id="UP000005850">
    <property type="component" value="Chromosome"/>
</dbReference>
<dbReference type="PANTHER" id="PTHR36169:SF1">
    <property type="entry name" value="ACETATE KINASE EUTQ"/>
    <property type="match status" value="1"/>
</dbReference>
<evidence type="ECO:0000313" key="1">
    <source>
        <dbReference type="EMBL" id="AIG26851.1"/>
    </source>
</evidence>
<dbReference type="AlphaFoldDB" id="A0A075R5X9"/>
<protein>
    <submittedName>
        <fullName evidence="1">Ethanolamine utilization protein EutQ</fullName>
    </submittedName>
</protein>
<dbReference type="KEGG" id="blr:BRLA_c025320"/>
<dbReference type="CDD" id="cd02228">
    <property type="entry name" value="cupin_EutQ"/>
    <property type="match status" value="1"/>
</dbReference>
<dbReference type="EMBL" id="CP007806">
    <property type="protein sequence ID" value="AIG26851.1"/>
    <property type="molecule type" value="Genomic_DNA"/>
</dbReference>
<proteinExistence type="predicted"/>
<dbReference type="InterPro" id="IPR014710">
    <property type="entry name" value="RmlC-like_jellyroll"/>
</dbReference>
<name>A0A075R5X9_BRELA</name>
<dbReference type="SUPFAM" id="SSF51182">
    <property type="entry name" value="RmlC-like cupins"/>
    <property type="match status" value="1"/>
</dbReference>
<sequence length="152" mass="17244">MQLDPASLEALIRKIVLEKLTQLNQSPDKIDKKIDPSGVMSVKLNSLKLEPFDTGKAGDRVYLKDALDLQESPRLGCGLMEMKETTFDWTLKYDEIDYIIEGTLEIVINGRRIIGHAGDIILIPRNTSIQFSVPAYAKFLYVTYPANWQQLE</sequence>
<dbReference type="Pfam" id="PF06249">
    <property type="entry name" value="EutQ"/>
    <property type="match status" value="1"/>
</dbReference>
<keyword evidence="2" id="KW-1185">Reference proteome</keyword>
<reference evidence="1 2" key="1">
    <citation type="journal article" date="2011" name="J. Bacteriol.">
        <title>Genome sequence of Brevibacillus laterosporus LMG 15441, a pathogen of invertebrates.</title>
        <authorList>
            <person name="Djukic M."/>
            <person name="Poehlein A."/>
            <person name="Thurmer A."/>
            <person name="Daniel R."/>
        </authorList>
    </citation>
    <scope>NUCLEOTIDE SEQUENCE [LARGE SCALE GENOMIC DNA]</scope>
    <source>
        <strain evidence="1 2">LMG 15441</strain>
    </source>
</reference>
<dbReference type="InterPro" id="IPR010424">
    <property type="entry name" value="EutQ"/>
</dbReference>
<gene>
    <name evidence="1" type="primary">eutQ_1</name>
    <name evidence="1" type="ORF">BRLA_c025320</name>
</gene>
<dbReference type="Gene3D" id="2.60.120.10">
    <property type="entry name" value="Jelly Rolls"/>
    <property type="match status" value="1"/>
</dbReference>
<organism evidence="1 2">
    <name type="scientific">Brevibacillus laterosporus LMG 15441</name>
    <dbReference type="NCBI Taxonomy" id="1042163"/>
    <lineage>
        <taxon>Bacteria</taxon>
        <taxon>Bacillati</taxon>
        <taxon>Bacillota</taxon>
        <taxon>Bacilli</taxon>
        <taxon>Bacillales</taxon>
        <taxon>Paenibacillaceae</taxon>
        <taxon>Brevibacillus</taxon>
    </lineage>
</organism>
<dbReference type="eggNOG" id="COG4766">
    <property type="taxonomic scope" value="Bacteria"/>
</dbReference>
<accession>A0A075R5X9</accession>
<dbReference type="RefSeq" id="WP_003336351.1">
    <property type="nucleotide sequence ID" value="NZ_CP007806.1"/>
</dbReference>
<dbReference type="HOGENOM" id="CLU_082122_1_0_9"/>
<dbReference type="STRING" id="1042163.BRLA_c025320"/>